<feature type="compositionally biased region" description="Basic residues" evidence="3">
    <location>
        <begin position="24"/>
        <end position="37"/>
    </location>
</feature>
<dbReference type="PANTHER" id="PTHR23248">
    <property type="entry name" value="PHOSPHOLIPID SCRAMBLASE-RELATED"/>
    <property type="match status" value="1"/>
</dbReference>
<keyword evidence="2" id="KW-0472">Membrane</keyword>
<dbReference type="PANTHER" id="PTHR23248:SF4">
    <property type="entry name" value="PHOSPHOLIPID SCRAMBLASE"/>
    <property type="match status" value="1"/>
</dbReference>
<evidence type="ECO:0000256" key="1">
    <source>
        <dbReference type="ARBA" id="ARBA00005350"/>
    </source>
</evidence>
<keyword evidence="5" id="KW-1185">Reference proteome</keyword>
<evidence type="ECO:0000256" key="2">
    <source>
        <dbReference type="RuleBase" id="RU363116"/>
    </source>
</evidence>
<comment type="similarity">
    <text evidence="1 2">Belongs to the phospholipid scramblase family.</text>
</comment>
<sequence>MSRESLNDKFIFYKVDNNFHIHHQNPAHHQHQPHHHQQNSEHQHQSTPSSFFSTGLNCCCITRKMIERNVVTPIVEPKVVAANCESFHNIESINYDVPFPCDIYEDNVFKIKPFRASFQERVKELRNAERVFVKQANKPLLPYIELGNQFEILNKHGQPIFFAIDATEWPGLIFEGVQPFNLMLLDYDYVEIFKIDGQPGHNRVKGHAVVKRNGKQVGRISQEDMFCSFTPTYNITGETGVKVIKIIGPEDANSKGMPSNPQFKVFLTDETSFVGEIKKQWLTFPTEDEEQLKAEEAYILSFHPDMDLKTKCLLLAAVFLLEYQFYHKSNVSGVSTACWIWFSILFFSLVVFILVGIYFIEEQHDSSSPTVEPSSEASGDLFELNTTDDPIGLFDLD</sequence>
<feature type="region of interest" description="Disordered" evidence="3">
    <location>
        <begin position="24"/>
        <end position="49"/>
    </location>
</feature>
<evidence type="ECO:0000313" key="5">
    <source>
        <dbReference type="Proteomes" id="UP001642540"/>
    </source>
</evidence>
<keyword evidence="2" id="KW-0449">Lipoprotein</keyword>
<keyword evidence="2" id="KW-0812">Transmembrane</keyword>
<reference evidence="4 5" key="1">
    <citation type="submission" date="2024-08" db="EMBL/GenBank/DDBJ databases">
        <authorList>
            <person name="Cucini C."/>
            <person name="Frati F."/>
        </authorList>
    </citation>
    <scope>NUCLEOTIDE SEQUENCE [LARGE SCALE GENOMIC DNA]</scope>
</reference>
<keyword evidence="2" id="KW-0564">Palmitate</keyword>
<feature type="compositionally biased region" description="Polar residues" evidence="3">
    <location>
        <begin position="366"/>
        <end position="377"/>
    </location>
</feature>
<protein>
    <recommendedName>
        <fullName evidence="2">Phospholipid scramblase</fullName>
    </recommendedName>
</protein>
<feature type="transmembrane region" description="Helical" evidence="2">
    <location>
        <begin position="339"/>
        <end position="360"/>
    </location>
</feature>
<evidence type="ECO:0000313" key="4">
    <source>
        <dbReference type="EMBL" id="CAL8089437.1"/>
    </source>
</evidence>
<comment type="cofactor">
    <cofactor evidence="2">
        <name>Ca(2+)</name>
        <dbReference type="ChEBI" id="CHEBI:29108"/>
    </cofactor>
</comment>
<proteinExistence type="inferred from homology"/>
<evidence type="ECO:0000256" key="3">
    <source>
        <dbReference type="SAM" id="MobiDB-lite"/>
    </source>
</evidence>
<comment type="function">
    <text evidence="2">May mediate accelerated ATP-independent bidirectional transbilayer migration of phospholipids upon binding calcium ions that results in a loss of phospholipid asymmetry in the plasma membrane.</text>
</comment>
<keyword evidence="2" id="KW-0106">Calcium</keyword>
<comment type="caution">
    <text evidence="4">The sequence shown here is derived from an EMBL/GenBank/DDBJ whole genome shotgun (WGS) entry which is preliminary data.</text>
</comment>
<keyword evidence="2" id="KW-1133">Transmembrane helix</keyword>
<dbReference type="Pfam" id="PF03803">
    <property type="entry name" value="Scramblase"/>
    <property type="match status" value="1"/>
</dbReference>
<accession>A0ABP1Q516</accession>
<dbReference type="EMBL" id="CAXLJM020000023">
    <property type="protein sequence ID" value="CAL8089437.1"/>
    <property type="molecule type" value="Genomic_DNA"/>
</dbReference>
<name>A0ABP1Q516_9HEXA</name>
<dbReference type="Proteomes" id="UP001642540">
    <property type="component" value="Unassembled WGS sequence"/>
</dbReference>
<dbReference type="InterPro" id="IPR005552">
    <property type="entry name" value="Scramblase"/>
</dbReference>
<gene>
    <name evidence="4" type="ORF">ODALV1_LOCUS7372</name>
</gene>
<organism evidence="4 5">
    <name type="scientific">Orchesella dallaii</name>
    <dbReference type="NCBI Taxonomy" id="48710"/>
    <lineage>
        <taxon>Eukaryota</taxon>
        <taxon>Metazoa</taxon>
        <taxon>Ecdysozoa</taxon>
        <taxon>Arthropoda</taxon>
        <taxon>Hexapoda</taxon>
        <taxon>Collembola</taxon>
        <taxon>Entomobryomorpha</taxon>
        <taxon>Entomobryoidea</taxon>
        <taxon>Orchesellidae</taxon>
        <taxon>Orchesellinae</taxon>
        <taxon>Orchesella</taxon>
    </lineage>
</organism>
<feature type="region of interest" description="Disordered" evidence="3">
    <location>
        <begin position="366"/>
        <end position="386"/>
    </location>
</feature>